<comment type="caution">
    <text evidence="3">The sequence shown here is derived from an EMBL/GenBank/DDBJ whole genome shotgun (WGS) entry which is preliminary data.</text>
</comment>
<dbReference type="SUPFAM" id="SSF55166">
    <property type="entry name" value="Hedgehog/DD-peptidase"/>
    <property type="match status" value="1"/>
</dbReference>
<evidence type="ECO:0000313" key="4">
    <source>
        <dbReference type="Proteomes" id="UP000317410"/>
    </source>
</evidence>
<feature type="region of interest" description="Disordered" evidence="1">
    <location>
        <begin position="208"/>
        <end position="227"/>
    </location>
</feature>
<accession>A0A4Y4BBY1</accession>
<dbReference type="PANTHER" id="PTHR34385">
    <property type="entry name" value="D-ALANYL-D-ALANINE CARBOXYPEPTIDASE"/>
    <property type="match status" value="1"/>
</dbReference>
<name>A0A4Y4BBY1_MICMQ</name>
<evidence type="ECO:0000256" key="1">
    <source>
        <dbReference type="SAM" id="MobiDB-lite"/>
    </source>
</evidence>
<dbReference type="Proteomes" id="UP000317410">
    <property type="component" value="Unassembled WGS sequence"/>
</dbReference>
<dbReference type="PANTHER" id="PTHR34385:SF1">
    <property type="entry name" value="PEPTIDOGLYCAN L-ALANYL-D-GLUTAMATE ENDOPEPTIDASE CWLK"/>
    <property type="match status" value="1"/>
</dbReference>
<dbReference type="InterPro" id="IPR009045">
    <property type="entry name" value="Zn_M74/Hedgehog-like"/>
</dbReference>
<dbReference type="PROSITE" id="PS51257">
    <property type="entry name" value="PROKAR_LIPOPROTEIN"/>
    <property type="match status" value="1"/>
</dbReference>
<dbReference type="Gene3D" id="3.30.1380.10">
    <property type="match status" value="1"/>
</dbReference>
<dbReference type="InterPro" id="IPR003709">
    <property type="entry name" value="VanY-like_core_dom"/>
</dbReference>
<protein>
    <recommendedName>
        <fullName evidence="2">D-alanyl-D-alanine carboxypeptidase-like core domain-containing protein</fullName>
    </recommendedName>
</protein>
<dbReference type="AlphaFoldDB" id="A0A4Y4BBY1"/>
<dbReference type="EMBL" id="BJNQ01000024">
    <property type="protein sequence ID" value="GEC76690.1"/>
    <property type="molecule type" value="Genomic_DNA"/>
</dbReference>
<gene>
    <name evidence="3" type="ORF">MLI01_28350</name>
</gene>
<feature type="domain" description="D-alanyl-D-alanine carboxypeptidase-like core" evidence="2">
    <location>
        <begin position="243"/>
        <end position="362"/>
    </location>
</feature>
<dbReference type="GO" id="GO:0006508">
    <property type="term" value="P:proteolysis"/>
    <property type="evidence" value="ECO:0007669"/>
    <property type="project" value="InterPro"/>
</dbReference>
<dbReference type="Pfam" id="PF02557">
    <property type="entry name" value="VanY"/>
    <property type="match status" value="1"/>
</dbReference>
<evidence type="ECO:0000259" key="2">
    <source>
        <dbReference type="Pfam" id="PF02557"/>
    </source>
</evidence>
<dbReference type="InterPro" id="IPR052179">
    <property type="entry name" value="DD-CPase-like"/>
</dbReference>
<sequence length="369" mass="39669">MKGTAAAICGFLCIPIIAIFVLVASSCSSLPGGKYPTINYEINIENLPVQEVGTWEGEQLVNAAIIMNAATELKLPVKAQVIGVMTAMGESSLINLDHDDDATNPDGSTADGGGLFQQQVSQGWGTWEEVTDPPTASRTFLKALMEVSGWEAMEPSIAAHKVQGNDDPYHYEKFYADAVKVVAALAGVNIDPGPGGSSAQCANPIGNNGDFPPGKNPPGKWGGFDNGRIDERMPAPVPWDTRHKLRADAVAGLTAMNNAFRAEFGYDLPINDGYRDFANQVKARQDWCARGNCGGAAEPGESNHGWALAIDIGDRSHRVIGYSHPTYLWLKANAGYYGWQHPDWAEPGGQGPDEAWHWEFWGIEESAPA</sequence>
<reference evidence="3 4" key="1">
    <citation type="submission" date="2019-06" db="EMBL/GenBank/DDBJ databases">
        <title>Whole genome shotgun sequence of Microbacterium liquefaciens NBRC 15037.</title>
        <authorList>
            <person name="Hosoyama A."/>
            <person name="Uohara A."/>
            <person name="Ohji S."/>
            <person name="Ichikawa N."/>
        </authorList>
    </citation>
    <scope>NUCLEOTIDE SEQUENCE [LARGE SCALE GENOMIC DNA]</scope>
    <source>
        <strain evidence="3 4">NBRC 15037</strain>
    </source>
</reference>
<dbReference type="CDD" id="cd14814">
    <property type="entry name" value="Peptidase_M15"/>
    <property type="match status" value="1"/>
</dbReference>
<organism evidence="3 4">
    <name type="scientific">Microbacterium maritypicum</name>
    <name type="common">Microbacterium liquefaciens</name>
    <dbReference type="NCBI Taxonomy" id="33918"/>
    <lineage>
        <taxon>Bacteria</taxon>
        <taxon>Bacillati</taxon>
        <taxon>Actinomycetota</taxon>
        <taxon>Actinomycetes</taxon>
        <taxon>Micrococcales</taxon>
        <taxon>Microbacteriaceae</taxon>
        <taxon>Microbacterium</taxon>
    </lineage>
</organism>
<evidence type="ECO:0000313" key="3">
    <source>
        <dbReference type="EMBL" id="GEC76690.1"/>
    </source>
</evidence>
<proteinExistence type="predicted"/>
<dbReference type="GO" id="GO:0008233">
    <property type="term" value="F:peptidase activity"/>
    <property type="evidence" value="ECO:0007669"/>
    <property type="project" value="InterPro"/>
</dbReference>
<dbReference type="RefSeq" id="WP_141387781.1">
    <property type="nucleotide sequence ID" value="NZ_BJNQ01000024.1"/>
</dbReference>